<evidence type="ECO:0000313" key="1">
    <source>
        <dbReference type="EMBL" id="KAE8372928.1"/>
    </source>
</evidence>
<proteinExistence type="predicted"/>
<sequence length="83" mass="9348">MYLYLRLDSVALDSMRFTKLRQGQTDSLKILSLLLNRCSIIEASPSLSLRTAPGRSLAGMEHLLALDHTFISKEVPIEISWNT</sequence>
<organism evidence="1 2">
    <name type="scientific">Aspergillus bertholletiae</name>
    <dbReference type="NCBI Taxonomy" id="1226010"/>
    <lineage>
        <taxon>Eukaryota</taxon>
        <taxon>Fungi</taxon>
        <taxon>Dikarya</taxon>
        <taxon>Ascomycota</taxon>
        <taxon>Pezizomycotina</taxon>
        <taxon>Eurotiomycetes</taxon>
        <taxon>Eurotiomycetidae</taxon>
        <taxon>Eurotiales</taxon>
        <taxon>Aspergillaceae</taxon>
        <taxon>Aspergillus</taxon>
        <taxon>Aspergillus subgen. Circumdati</taxon>
    </lineage>
</organism>
<reference evidence="1 2" key="1">
    <citation type="submission" date="2019-04" db="EMBL/GenBank/DDBJ databases">
        <title>Friends and foes A comparative genomics studyof 23 Aspergillus species from section Flavi.</title>
        <authorList>
            <consortium name="DOE Joint Genome Institute"/>
            <person name="Kjaerbolling I."/>
            <person name="Vesth T."/>
            <person name="Frisvad J.C."/>
            <person name="Nybo J.L."/>
            <person name="Theobald S."/>
            <person name="Kildgaard S."/>
            <person name="Isbrandt T."/>
            <person name="Kuo A."/>
            <person name="Sato A."/>
            <person name="Lyhne E.K."/>
            <person name="Kogle M.E."/>
            <person name="Wiebenga A."/>
            <person name="Kun R.S."/>
            <person name="Lubbers R.J."/>
            <person name="Makela M.R."/>
            <person name="Barry K."/>
            <person name="Chovatia M."/>
            <person name="Clum A."/>
            <person name="Daum C."/>
            <person name="Haridas S."/>
            <person name="He G."/>
            <person name="LaButti K."/>
            <person name="Lipzen A."/>
            <person name="Mondo S."/>
            <person name="Riley R."/>
            <person name="Salamov A."/>
            <person name="Simmons B.A."/>
            <person name="Magnuson J.K."/>
            <person name="Henrissat B."/>
            <person name="Mortensen U.H."/>
            <person name="Larsen T.O."/>
            <person name="Devries R.P."/>
            <person name="Grigoriev I.V."/>
            <person name="Machida M."/>
            <person name="Baker S.E."/>
            <person name="Andersen M.R."/>
        </authorList>
    </citation>
    <scope>NUCLEOTIDE SEQUENCE [LARGE SCALE GENOMIC DNA]</scope>
    <source>
        <strain evidence="1 2">IBT 29228</strain>
    </source>
</reference>
<dbReference type="EMBL" id="ML736335">
    <property type="protein sequence ID" value="KAE8372928.1"/>
    <property type="molecule type" value="Genomic_DNA"/>
</dbReference>
<evidence type="ECO:0000313" key="2">
    <source>
        <dbReference type="Proteomes" id="UP000326198"/>
    </source>
</evidence>
<dbReference type="AlphaFoldDB" id="A0A5N7AVM0"/>
<accession>A0A5N7AVM0</accession>
<protein>
    <submittedName>
        <fullName evidence="1">Uncharacterized protein</fullName>
    </submittedName>
</protein>
<name>A0A5N7AVM0_9EURO</name>
<keyword evidence="2" id="KW-1185">Reference proteome</keyword>
<gene>
    <name evidence="1" type="ORF">BDV26DRAFT_81388</name>
</gene>
<dbReference type="OrthoDB" id="7464126at2759"/>
<dbReference type="Proteomes" id="UP000326198">
    <property type="component" value="Unassembled WGS sequence"/>
</dbReference>